<evidence type="ECO:0000256" key="1">
    <source>
        <dbReference type="SAM" id="MobiDB-lite"/>
    </source>
</evidence>
<organism evidence="2">
    <name type="scientific">uncultured Solirubrobacterales bacterium</name>
    <dbReference type="NCBI Taxonomy" id="768556"/>
    <lineage>
        <taxon>Bacteria</taxon>
        <taxon>Bacillati</taxon>
        <taxon>Actinomycetota</taxon>
        <taxon>Thermoleophilia</taxon>
        <taxon>Solirubrobacterales</taxon>
        <taxon>environmental samples</taxon>
    </lineage>
</organism>
<proteinExistence type="predicted"/>
<evidence type="ECO:0000313" key="2">
    <source>
        <dbReference type="EMBL" id="CAA9507265.1"/>
    </source>
</evidence>
<feature type="compositionally biased region" description="Basic and acidic residues" evidence="1">
    <location>
        <begin position="143"/>
        <end position="165"/>
    </location>
</feature>
<feature type="compositionally biased region" description="Basic and acidic residues" evidence="1">
    <location>
        <begin position="8"/>
        <end position="21"/>
    </location>
</feature>
<feature type="region of interest" description="Disordered" evidence="1">
    <location>
        <begin position="1"/>
        <end position="29"/>
    </location>
</feature>
<reference evidence="2" key="1">
    <citation type="submission" date="2020-02" db="EMBL/GenBank/DDBJ databases">
        <authorList>
            <person name="Meier V. D."/>
        </authorList>
    </citation>
    <scope>NUCLEOTIDE SEQUENCE</scope>
    <source>
        <strain evidence="2">AVDCRST_MAG45</strain>
    </source>
</reference>
<gene>
    <name evidence="2" type="ORF">AVDCRST_MAG45-1677</name>
</gene>
<name>A0A6J4SW94_9ACTN</name>
<dbReference type="EMBL" id="CADCVU010000142">
    <property type="protein sequence ID" value="CAA9507265.1"/>
    <property type="molecule type" value="Genomic_DNA"/>
</dbReference>
<sequence>MQAPPARSEGRGDPPPADRPDQLASARSRALPAERRLDAGVLALQLGELTLDLRVRGDLCVRLVAVDLDDGVGGLARLALVGLLALTELLGADADHRRGLGGGLALLAALGRSRRGERVEAKRRLRRGWIDLRRRALRADRVGRDPERAGAADENDERREQRDAHYPASGDPEPQPLPESARSFRQPDTSLEQARRPAYASLAS</sequence>
<protein>
    <submittedName>
        <fullName evidence="2">Uncharacterized protein</fullName>
    </submittedName>
</protein>
<feature type="region of interest" description="Disordered" evidence="1">
    <location>
        <begin position="143"/>
        <end position="204"/>
    </location>
</feature>
<accession>A0A6J4SW94</accession>
<dbReference type="AlphaFoldDB" id="A0A6J4SW94"/>